<accession>A0ABW2Y7J8</accession>
<sequence length="189" mass="21476">MSLVLAACLLACPSRSAAEVTVSERVEHYLLDAATPDELRRQLAERGPLGRGRTVAAITRHALSVQYWRRQVGDVCEAYGIRVEMDITMRLPRWRPRQAPPPALAEQWHRLEHGLRMHEQGHRDNGIDAARALDARLRGIGHAPDCGILKSAFDAARREVRQALQAREDAFDRETDHGRRWVRQERADP</sequence>
<evidence type="ECO:0000313" key="3">
    <source>
        <dbReference type="EMBL" id="MFD0724053.1"/>
    </source>
</evidence>
<evidence type="ECO:0000313" key="4">
    <source>
        <dbReference type="Proteomes" id="UP001597110"/>
    </source>
</evidence>
<organism evidence="3 4">
    <name type="scientific">Lysobacter brunescens</name>
    <dbReference type="NCBI Taxonomy" id="262323"/>
    <lineage>
        <taxon>Bacteria</taxon>
        <taxon>Pseudomonadati</taxon>
        <taxon>Pseudomonadota</taxon>
        <taxon>Gammaproteobacteria</taxon>
        <taxon>Lysobacterales</taxon>
        <taxon>Lysobacteraceae</taxon>
        <taxon>Lysobacter</taxon>
    </lineage>
</organism>
<feature type="region of interest" description="Disordered" evidence="1">
    <location>
        <begin position="169"/>
        <end position="189"/>
    </location>
</feature>
<reference evidence="4" key="1">
    <citation type="journal article" date="2019" name="Int. J. Syst. Evol. Microbiol.">
        <title>The Global Catalogue of Microorganisms (GCM) 10K type strain sequencing project: providing services to taxonomists for standard genome sequencing and annotation.</title>
        <authorList>
            <consortium name="The Broad Institute Genomics Platform"/>
            <consortium name="The Broad Institute Genome Sequencing Center for Infectious Disease"/>
            <person name="Wu L."/>
            <person name="Ma J."/>
        </authorList>
    </citation>
    <scope>NUCLEOTIDE SEQUENCE [LARGE SCALE GENOMIC DNA]</scope>
    <source>
        <strain evidence="4">CCUG 55585</strain>
    </source>
</reference>
<dbReference type="InterPro" id="IPR010321">
    <property type="entry name" value="DUF922"/>
</dbReference>
<protein>
    <submittedName>
        <fullName evidence="3">DUF922 domain-containing protein</fullName>
    </submittedName>
</protein>
<dbReference type="EMBL" id="JBHTIF010000001">
    <property type="protein sequence ID" value="MFD0724053.1"/>
    <property type="molecule type" value="Genomic_DNA"/>
</dbReference>
<keyword evidence="4" id="KW-1185">Reference proteome</keyword>
<dbReference type="Pfam" id="PF06037">
    <property type="entry name" value="DUF922"/>
    <property type="match status" value="1"/>
</dbReference>
<dbReference type="Proteomes" id="UP001597110">
    <property type="component" value="Unassembled WGS sequence"/>
</dbReference>
<feature type="signal peptide" evidence="2">
    <location>
        <begin position="1"/>
        <end position="17"/>
    </location>
</feature>
<evidence type="ECO:0000256" key="2">
    <source>
        <dbReference type="SAM" id="SignalP"/>
    </source>
</evidence>
<keyword evidence="2" id="KW-0732">Signal</keyword>
<dbReference type="RefSeq" id="WP_386821737.1">
    <property type="nucleotide sequence ID" value="NZ_JBHTIF010000001.1"/>
</dbReference>
<gene>
    <name evidence="3" type="ORF">ACFQ0E_00425</name>
</gene>
<feature type="chain" id="PRO_5046557925" evidence="2">
    <location>
        <begin position="18"/>
        <end position="189"/>
    </location>
</feature>
<comment type="caution">
    <text evidence="3">The sequence shown here is derived from an EMBL/GenBank/DDBJ whole genome shotgun (WGS) entry which is preliminary data.</text>
</comment>
<proteinExistence type="predicted"/>
<name>A0ABW2Y7J8_9GAMM</name>
<evidence type="ECO:0000256" key="1">
    <source>
        <dbReference type="SAM" id="MobiDB-lite"/>
    </source>
</evidence>